<protein>
    <recommendedName>
        <fullName evidence="4">EamA domain-containing protein</fullName>
    </recommendedName>
</protein>
<evidence type="ECO:0008006" key="4">
    <source>
        <dbReference type="Google" id="ProtNLM"/>
    </source>
</evidence>
<keyword evidence="1" id="KW-0812">Transmembrane</keyword>
<keyword evidence="1" id="KW-0472">Membrane</keyword>
<dbReference type="AlphaFoldDB" id="A0A4Y7QLZ4"/>
<keyword evidence="3" id="KW-1185">Reference proteome</keyword>
<feature type="transmembrane region" description="Helical" evidence="1">
    <location>
        <begin position="395"/>
        <end position="414"/>
    </location>
</feature>
<sequence>MLHPSHIFLTEDRTFIPLLATNIGEELVDASFRYGWTRENELKRVRATVGGKTAAVVFALTLFAFVAESQLTQYVQTTLGFRQPFFLFYIAHSSFCVIFPVHLLCLVAINGNTADAYISGLTAALQNQLSGKNNGSPLIRDSAFPYTKLVLLVSWLTAGVTVPSLLWFVAITLASVSDVTALWNSNAFWAYVIHVKLSRLHWESRKLASVVIASLGVLVVVYGSESQTPPEAGSDLAAARRMITQPKAPLIGNILTLIASVGYGLYQVMYKRHAALPSDPEADASSWERLSVSSYESLSDTLRPPDDPEQLQSALAFPPPFGLHSNFLTSCIGLCTLCVLWIPIPLLHHADIETFKLPSNWATFFTVCGIGLTGVMFNAGFMILLGVWGPIITSVGNLLTIVLVLISDVVLWGASAVLTVWSLLGSGMIVCAFAVLVYDMFY</sequence>
<accession>A0A4Y7QLZ4</accession>
<proteinExistence type="predicted"/>
<organism evidence="2 3">
    <name type="scientific">Rickenella mellea</name>
    <dbReference type="NCBI Taxonomy" id="50990"/>
    <lineage>
        <taxon>Eukaryota</taxon>
        <taxon>Fungi</taxon>
        <taxon>Dikarya</taxon>
        <taxon>Basidiomycota</taxon>
        <taxon>Agaricomycotina</taxon>
        <taxon>Agaricomycetes</taxon>
        <taxon>Hymenochaetales</taxon>
        <taxon>Rickenellaceae</taxon>
        <taxon>Rickenella</taxon>
    </lineage>
</organism>
<evidence type="ECO:0000313" key="3">
    <source>
        <dbReference type="Proteomes" id="UP000294933"/>
    </source>
</evidence>
<feature type="transmembrane region" description="Helical" evidence="1">
    <location>
        <begin position="327"/>
        <end position="344"/>
    </location>
</feature>
<evidence type="ECO:0000256" key="1">
    <source>
        <dbReference type="SAM" id="Phobius"/>
    </source>
</evidence>
<gene>
    <name evidence="2" type="ORF">BD410DRAFT_818171</name>
</gene>
<feature type="transmembrane region" description="Helical" evidence="1">
    <location>
        <begin position="207"/>
        <end position="224"/>
    </location>
</feature>
<feature type="transmembrane region" description="Helical" evidence="1">
    <location>
        <begin position="149"/>
        <end position="173"/>
    </location>
</feature>
<dbReference type="InterPro" id="IPR026505">
    <property type="entry name" value="Solute_c_fam_35_mem_F3/F4"/>
</dbReference>
<feature type="transmembrane region" description="Helical" evidence="1">
    <location>
        <begin position="86"/>
        <end position="109"/>
    </location>
</feature>
<feature type="transmembrane region" description="Helical" evidence="1">
    <location>
        <begin position="248"/>
        <end position="266"/>
    </location>
</feature>
<feature type="transmembrane region" description="Helical" evidence="1">
    <location>
        <begin position="364"/>
        <end position="388"/>
    </location>
</feature>
<keyword evidence="1" id="KW-1133">Transmembrane helix</keyword>
<dbReference type="STRING" id="50990.A0A4Y7QLZ4"/>
<dbReference type="EMBL" id="ML170157">
    <property type="protein sequence ID" value="TDL28653.1"/>
    <property type="molecule type" value="Genomic_DNA"/>
</dbReference>
<evidence type="ECO:0000313" key="2">
    <source>
        <dbReference type="EMBL" id="TDL28653.1"/>
    </source>
</evidence>
<dbReference type="VEuPathDB" id="FungiDB:BD410DRAFT_818171"/>
<dbReference type="OrthoDB" id="10062838at2759"/>
<feature type="transmembrane region" description="Helical" evidence="1">
    <location>
        <begin position="47"/>
        <end position="66"/>
    </location>
</feature>
<dbReference type="PANTHER" id="PTHR19346:SF4">
    <property type="entry name" value="SUGAR PHOSPHATE TRANSPORTER DOMAIN-CONTAINING PROTEIN"/>
    <property type="match status" value="1"/>
</dbReference>
<reference evidence="2 3" key="1">
    <citation type="submission" date="2018-06" db="EMBL/GenBank/DDBJ databases">
        <title>A transcriptomic atlas of mushroom development highlights an independent origin of complex multicellularity.</title>
        <authorList>
            <consortium name="DOE Joint Genome Institute"/>
            <person name="Krizsan K."/>
            <person name="Almasi E."/>
            <person name="Merenyi Z."/>
            <person name="Sahu N."/>
            <person name="Viragh M."/>
            <person name="Koszo T."/>
            <person name="Mondo S."/>
            <person name="Kiss B."/>
            <person name="Balint B."/>
            <person name="Kues U."/>
            <person name="Barry K."/>
            <person name="Hegedus J.C."/>
            <person name="Henrissat B."/>
            <person name="Johnson J."/>
            <person name="Lipzen A."/>
            <person name="Ohm R."/>
            <person name="Nagy I."/>
            <person name="Pangilinan J."/>
            <person name="Yan J."/>
            <person name="Xiong Y."/>
            <person name="Grigoriev I.V."/>
            <person name="Hibbett D.S."/>
            <person name="Nagy L.G."/>
        </authorList>
    </citation>
    <scope>NUCLEOTIDE SEQUENCE [LARGE SCALE GENOMIC DNA]</scope>
    <source>
        <strain evidence="2 3">SZMC22713</strain>
    </source>
</reference>
<name>A0A4Y7QLZ4_9AGAM</name>
<dbReference type="Proteomes" id="UP000294933">
    <property type="component" value="Unassembled WGS sequence"/>
</dbReference>
<feature type="transmembrane region" description="Helical" evidence="1">
    <location>
        <begin position="420"/>
        <end position="441"/>
    </location>
</feature>
<dbReference type="PANTHER" id="PTHR19346">
    <property type="entry name" value="SUGAR PHOSPHATE TRANSPORTER DOMAIN-CONTAINING PROTEIN"/>
    <property type="match status" value="1"/>
</dbReference>